<feature type="coiled-coil region" evidence="1">
    <location>
        <begin position="645"/>
        <end position="689"/>
    </location>
</feature>
<dbReference type="Pfam" id="PF04195">
    <property type="entry name" value="Transposase_28"/>
    <property type="match status" value="1"/>
</dbReference>
<evidence type="ECO:0000259" key="3">
    <source>
        <dbReference type="Pfam" id="PF04195"/>
    </source>
</evidence>
<sequence>MAPRKPNPVHAVGPDPGRVDDDNTTFLGASLVDDDKLAKLVSSGALIAGQAFAPGKAVVPKPVDNRTVVFAVFFEAGLRFPCNVLLPEILRLFQVELPQLSPSALVRISIFDWACRTSGFEPSAALFGAIFFATVNSKTVITPAGTKKTVFGSVNFNVRPERSDLWPVNAAMSKWDRHWMARWFYHTIPFEADSDSAKALRCRRRVIAPNRKPRITVDGAMEARFALLRKVCSLLSCHDLVEEFCMLRIFPLSQSSQVAVNLSEEVDGLPKLVLPEGMNMLTLDQAEAEARKMIGDVSVVEYSQLLTRQATGRANRVFHGELPPRANPHKAGHEAGPSRKRPRGQVKLAPRKRRAPVSSDSDTDDEEDGEELDGEEGKGEEEETETAVENAAVEVAEGRAETPGYTPTPSPGHNETGVESNSSPLRQKDLDVAKALVAFSSGKAAKGGPIKKAAKKKGLVDIARVFSDDESSDGTPTSPAGRSLDLSAAPAPPLGATGAGGSTVAGASASAERIVTAAAKVFGSPPRQPISSPLTEAKGKREAGETSASEYSLAVPRFAPGDFETRADLLPFVEGVSNLILPAGTPSLFTELNEFDEGCSAIKSLAVQILAAHCSTERTMRARLDGFKSRLRAKDDEIGRKNLEMEVLANTLKETKAENKRLLLELVKGNEARAEVECLKAELEKEKAHSAVLVDYYNLTEPKMEALRQEVCKAEASAAAESRRFSREMVKTTESARTACQTLRLALTDMGAKVRGVPSEDASAFDFSEWTQQAGGSVSDCATAYGDCCARVSAAFTMGLLRQFGCEHVAEFPNYAKGDWEISSQDILPALHAWRKQFWQRDGRSTAKACLLEQLAKAKAAELREEEDVAAEGGGGDAQDHPEGIRRKLCVRPPSGSWRNQNEKFVALKDLPKVRCPFRLMFREILINGHSYKVFKVAGWLRTHPERTLEDYDLVHSRRLDDMARFWRNHQKSDRQEAIFRRRYSIICVSPPSPLRVVYDISDDEPRSPDHSLADRGERVREGEDVIYL</sequence>
<feature type="region of interest" description="Disordered" evidence="2">
    <location>
        <begin position="319"/>
        <end position="429"/>
    </location>
</feature>
<feature type="domain" description="Transposase (putative) gypsy type" evidence="3">
    <location>
        <begin position="68"/>
        <end position="133"/>
    </location>
</feature>
<dbReference type="PANTHER" id="PTHR33026:SF7">
    <property type="entry name" value="OS03G0100275 PROTEIN"/>
    <property type="match status" value="1"/>
</dbReference>
<keyword evidence="1" id="KW-0175">Coiled coil</keyword>
<reference evidence="4" key="1">
    <citation type="submission" date="2018-08" db="EMBL/GenBank/DDBJ databases">
        <title>Oryza nivara genomic DNA, chromosome 11, BAC clone:BBa0032F22.</title>
        <authorList>
            <person name="Wu J."/>
            <person name="Kanamori H."/>
        </authorList>
    </citation>
    <scope>NUCLEOTIDE SEQUENCE</scope>
    <source>
        <strain evidence="4">W0106</strain>
    </source>
</reference>
<proteinExistence type="predicted"/>
<feature type="region of interest" description="Disordered" evidence="2">
    <location>
        <begin position="525"/>
        <end position="545"/>
    </location>
</feature>
<feature type="region of interest" description="Disordered" evidence="2">
    <location>
        <begin position="1"/>
        <end position="20"/>
    </location>
</feature>
<feature type="region of interest" description="Disordered" evidence="2">
    <location>
        <begin position="467"/>
        <end position="503"/>
    </location>
</feature>
<evidence type="ECO:0000256" key="1">
    <source>
        <dbReference type="SAM" id="Coils"/>
    </source>
</evidence>
<evidence type="ECO:0000256" key="2">
    <source>
        <dbReference type="SAM" id="MobiDB-lite"/>
    </source>
</evidence>
<feature type="compositionally biased region" description="Acidic residues" evidence="2">
    <location>
        <begin position="361"/>
        <end position="386"/>
    </location>
</feature>
<feature type="compositionally biased region" description="Basic residues" evidence="2">
    <location>
        <begin position="338"/>
        <end position="355"/>
    </location>
</feature>
<dbReference type="EMBL" id="AP018872">
    <property type="protein sequence ID" value="BBF89800.1"/>
    <property type="molecule type" value="Genomic_DNA"/>
</dbReference>
<accession>A0A679BAA2</accession>
<dbReference type="PANTHER" id="PTHR33026">
    <property type="entry name" value="OS06G0360600 PROTEIN"/>
    <property type="match status" value="1"/>
</dbReference>
<organism evidence="4">
    <name type="scientific">Oryza nivara</name>
    <name type="common">Indian wild rice</name>
    <name type="synonym">Oryza sativa f. spontanea</name>
    <dbReference type="NCBI Taxonomy" id="4536"/>
    <lineage>
        <taxon>Eukaryota</taxon>
        <taxon>Viridiplantae</taxon>
        <taxon>Streptophyta</taxon>
        <taxon>Embryophyta</taxon>
        <taxon>Tracheophyta</taxon>
        <taxon>Spermatophyta</taxon>
        <taxon>Magnoliopsida</taxon>
        <taxon>Liliopsida</taxon>
        <taxon>Poales</taxon>
        <taxon>Poaceae</taxon>
        <taxon>BOP clade</taxon>
        <taxon>Oryzoideae</taxon>
        <taxon>Oryzeae</taxon>
        <taxon>Oryzinae</taxon>
        <taxon>Oryza</taxon>
    </lineage>
</organism>
<dbReference type="InterPro" id="IPR007321">
    <property type="entry name" value="Transposase_28"/>
</dbReference>
<gene>
    <name evidence="4" type="primary">BBa0032F22.6</name>
</gene>
<dbReference type="AlphaFoldDB" id="A0A679BAA2"/>
<name>A0A679BAA2_ORYNI</name>
<feature type="compositionally biased region" description="Polar residues" evidence="2">
    <location>
        <begin position="405"/>
        <end position="425"/>
    </location>
</feature>
<protein>
    <submittedName>
        <fullName evidence="4">Gypsy-type retrotransposon protein-like</fullName>
    </submittedName>
</protein>
<evidence type="ECO:0000313" key="4">
    <source>
        <dbReference type="EMBL" id="BBF89800.1"/>
    </source>
</evidence>